<dbReference type="EMBL" id="VDEP01000137">
    <property type="protein sequence ID" value="KAA1129185.1"/>
    <property type="molecule type" value="Genomic_DNA"/>
</dbReference>
<organism evidence="2 3">
    <name type="scientific">Puccinia graminis f. sp. tritici</name>
    <dbReference type="NCBI Taxonomy" id="56615"/>
    <lineage>
        <taxon>Eukaryota</taxon>
        <taxon>Fungi</taxon>
        <taxon>Dikarya</taxon>
        <taxon>Basidiomycota</taxon>
        <taxon>Pucciniomycotina</taxon>
        <taxon>Pucciniomycetes</taxon>
        <taxon>Pucciniales</taxon>
        <taxon>Pucciniaceae</taxon>
        <taxon>Puccinia</taxon>
    </lineage>
</organism>
<accession>A0A5B0RVQ7</accession>
<dbReference type="AlphaFoldDB" id="A0A5B0RVQ7"/>
<protein>
    <submittedName>
        <fullName evidence="2">Uncharacterized protein</fullName>
    </submittedName>
</protein>
<name>A0A5B0RVQ7_PUCGR</name>
<evidence type="ECO:0000313" key="2">
    <source>
        <dbReference type="EMBL" id="KAA1129185.1"/>
    </source>
</evidence>
<sequence>MLCKACYGSVAANRFSRSKAQLINFISLYLCLCLKARSRHIDPVQPTSLGGNGPKQTLAHYPSRTGGTPRAEGTVVRDALRQPGITRPDESRG</sequence>
<evidence type="ECO:0000256" key="1">
    <source>
        <dbReference type="SAM" id="MobiDB-lite"/>
    </source>
</evidence>
<evidence type="ECO:0000313" key="3">
    <source>
        <dbReference type="Proteomes" id="UP000325313"/>
    </source>
</evidence>
<feature type="region of interest" description="Disordered" evidence="1">
    <location>
        <begin position="43"/>
        <end position="93"/>
    </location>
</feature>
<reference evidence="2 3" key="1">
    <citation type="submission" date="2019-05" db="EMBL/GenBank/DDBJ databases">
        <title>Emergence of the Ug99 lineage of the wheat stem rust pathogen through somatic hybridization.</title>
        <authorList>
            <person name="Li F."/>
            <person name="Upadhyaya N.M."/>
            <person name="Sperschneider J."/>
            <person name="Matny O."/>
            <person name="Nguyen-Phuc H."/>
            <person name="Mago R."/>
            <person name="Raley C."/>
            <person name="Miller M.E."/>
            <person name="Silverstein K.A.T."/>
            <person name="Henningsen E."/>
            <person name="Hirsch C.D."/>
            <person name="Visser B."/>
            <person name="Pretorius Z.A."/>
            <person name="Steffenson B.J."/>
            <person name="Schwessinger B."/>
            <person name="Dodds P.N."/>
            <person name="Figueroa M."/>
        </authorList>
    </citation>
    <scope>NUCLEOTIDE SEQUENCE [LARGE SCALE GENOMIC DNA]</scope>
    <source>
        <strain evidence="2 3">Ug99</strain>
    </source>
</reference>
<proteinExistence type="predicted"/>
<gene>
    <name evidence="2" type="ORF">PGTUg99_006200</name>
</gene>
<dbReference type="Proteomes" id="UP000325313">
    <property type="component" value="Unassembled WGS sequence"/>
</dbReference>
<comment type="caution">
    <text evidence="2">The sequence shown here is derived from an EMBL/GenBank/DDBJ whole genome shotgun (WGS) entry which is preliminary data.</text>
</comment>